<dbReference type="InterPro" id="IPR050587">
    <property type="entry name" value="GNT1/Glycosyltrans_8"/>
</dbReference>
<reference evidence="2 3" key="1">
    <citation type="submission" date="2019-06" db="EMBL/GenBank/DDBJ databases">
        <title>Draft genomes of female and male turbot (Scophthalmus maximus).</title>
        <authorList>
            <person name="Xu H."/>
            <person name="Xu X.-W."/>
            <person name="Shao C."/>
            <person name="Chen S."/>
        </authorList>
    </citation>
    <scope>NUCLEOTIDE SEQUENCE [LARGE SCALE GENOMIC DNA]</scope>
    <source>
        <strain evidence="2">Ysfricsl-2016a</strain>
        <tissue evidence="2">Blood</tissue>
    </source>
</reference>
<organism evidence="2 3">
    <name type="scientific">Scophthalmus maximus</name>
    <name type="common">Turbot</name>
    <name type="synonym">Psetta maxima</name>
    <dbReference type="NCBI Taxonomy" id="52904"/>
    <lineage>
        <taxon>Eukaryota</taxon>
        <taxon>Metazoa</taxon>
        <taxon>Chordata</taxon>
        <taxon>Craniata</taxon>
        <taxon>Vertebrata</taxon>
        <taxon>Euteleostomi</taxon>
        <taxon>Actinopterygii</taxon>
        <taxon>Neopterygii</taxon>
        <taxon>Teleostei</taxon>
        <taxon>Neoteleostei</taxon>
        <taxon>Acanthomorphata</taxon>
        <taxon>Carangaria</taxon>
        <taxon>Pleuronectiformes</taxon>
        <taxon>Pleuronectoidei</taxon>
        <taxon>Scophthalmidae</taxon>
        <taxon>Scophthalmus</taxon>
    </lineage>
</organism>
<evidence type="ECO:0000313" key="3">
    <source>
        <dbReference type="Proteomes" id="UP000438429"/>
    </source>
</evidence>
<gene>
    <name evidence="2" type="ORF">F2P81_003207</name>
</gene>
<dbReference type="InterPro" id="IPR029044">
    <property type="entry name" value="Nucleotide-diphossugar_trans"/>
</dbReference>
<feature type="compositionally biased region" description="Basic and acidic residues" evidence="1">
    <location>
        <begin position="70"/>
        <end position="80"/>
    </location>
</feature>
<feature type="compositionally biased region" description="Polar residues" evidence="1">
    <location>
        <begin position="94"/>
        <end position="104"/>
    </location>
</feature>
<proteinExistence type="predicted"/>
<feature type="region of interest" description="Disordered" evidence="1">
    <location>
        <begin position="23"/>
        <end position="108"/>
    </location>
</feature>
<dbReference type="Gene3D" id="3.90.550.10">
    <property type="entry name" value="Spore Coat Polysaccharide Biosynthesis Protein SpsA, Chain A"/>
    <property type="match status" value="1"/>
</dbReference>
<comment type="caution">
    <text evidence="2">The sequence shown here is derived from an EMBL/GenBank/DDBJ whole genome shotgun (WGS) entry which is preliminary data.</text>
</comment>
<dbReference type="Proteomes" id="UP000438429">
    <property type="component" value="Unassembled WGS sequence"/>
</dbReference>
<sequence>MWSLIPVLNCAQLLRLCPSQCKPPVVRITTGDPRADSPPQRSTMSGEYHRGPLRQHSHSRHTDTGTPTPEHSHRGADRTRSSSSLREISRIYSNQPAASVTAAQRGQKGDEAFVTLATNDSYARGAMVLGQSLRNHNTTKKLVALVGPHVAEPCR</sequence>
<name>A0A6A4TGU3_SCOMX</name>
<accession>A0A6A4TGU3</accession>
<dbReference type="AlphaFoldDB" id="A0A6A4TGU3"/>
<evidence type="ECO:0000313" key="2">
    <source>
        <dbReference type="EMBL" id="KAF0044049.1"/>
    </source>
</evidence>
<dbReference type="PANTHER" id="PTHR11183">
    <property type="entry name" value="GLYCOGENIN SUBFAMILY MEMBER"/>
    <property type="match status" value="1"/>
</dbReference>
<dbReference type="EMBL" id="VEVO01000003">
    <property type="protein sequence ID" value="KAF0044049.1"/>
    <property type="molecule type" value="Genomic_DNA"/>
</dbReference>
<evidence type="ECO:0000256" key="1">
    <source>
        <dbReference type="SAM" id="MobiDB-lite"/>
    </source>
</evidence>
<protein>
    <submittedName>
        <fullName evidence="2">Uncharacterized protein</fullName>
    </submittedName>
</protein>
<feature type="compositionally biased region" description="Low complexity" evidence="1">
    <location>
        <begin position="81"/>
        <end position="93"/>
    </location>
</feature>